<comment type="caution">
    <text evidence="10">The sequence shown here is derived from an EMBL/GenBank/DDBJ whole genome shotgun (WGS) entry which is preliminary data.</text>
</comment>
<keyword evidence="7 9" id="KW-0472">Membrane</keyword>
<keyword evidence="11" id="KW-1185">Reference proteome</keyword>
<dbReference type="STRING" id="947166.A0A1D1US42"/>
<dbReference type="SUPFAM" id="SSF118215">
    <property type="entry name" value="Proton glutamate symport protein"/>
    <property type="match status" value="1"/>
</dbReference>
<dbReference type="GO" id="GO:0005313">
    <property type="term" value="F:L-glutamate transmembrane transporter activity"/>
    <property type="evidence" value="ECO:0007669"/>
    <property type="project" value="TreeGrafter"/>
</dbReference>
<dbReference type="PANTHER" id="PTHR11958:SF63">
    <property type="entry name" value="AMINO ACID TRANSPORTER"/>
    <property type="match status" value="1"/>
</dbReference>
<dbReference type="GO" id="GO:0015501">
    <property type="term" value="F:glutamate:sodium symporter activity"/>
    <property type="evidence" value="ECO:0007669"/>
    <property type="project" value="TreeGrafter"/>
</dbReference>
<keyword evidence="8" id="KW-0325">Glycoprotein</keyword>
<dbReference type="PROSITE" id="PS00714">
    <property type="entry name" value="NA_DICARBOXYL_SYMP_2"/>
    <property type="match status" value="1"/>
</dbReference>
<comment type="subcellular location">
    <subcellularLocation>
        <location evidence="1 9">Membrane</location>
        <topology evidence="1 9">Multi-pass membrane protein</topology>
    </subcellularLocation>
</comment>
<evidence type="ECO:0000256" key="4">
    <source>
        <dbReference type="ARBA" id="ARBA00022692"/>
    </source>
</evidence>
<evidence type="ECO:0000256" key="2">
    <source>
        <dbReference type="ARBA" id="ARBA00006148"/>
    </source>
</evidence>
<evidence type="ECO:0000256" key="3">
    <source>
        <dbReference type="ARBA" id="ARBA00022448"/>
    </source>
</evidence>
<keyword evidence="5 9" id="KW-0769">Symport</keyword>
<dbReference type="OrthoDB" id="5877963at2759"/>
<dbReference type="Proteomes" id="UP000186922">
    <property type="component" value="Unassembled WGS sequence"/>
</dbReference>
<dbReference type="EMBL" id="BDGG01000002">
    <property type="protein sequence ID" value="GAU91215.1"/>
    <property type="molecule type" value="Genomic_DNA"/>
</dbReference>
<dbReference type="PANTHER" id="PTHR11958">
    <property type="entry name" value="SODIUM/DICARBOXYLATE SYMPORTER-RELATED"/>
    <property type="match status" value="1"/>
</dbReference>
<keyword evidence="6 9" id="KW-1133">Transmembrane helix</keyword>
<protein>
    <recommendedName>
        <fullName evidence="9">Amino acid transporter</fullName>
    </recommendedName>
</protein>
<evidence type="ECO:0000256" key="1">
    <source>
        <dbReference type="ARBA" id="ARBA00004141"/>
    </source>
</evidence>
<organism evidence="10 11">
    <name type="scientific">Ramazzottius varieornatus</name>
    <name type="common">Water bear</name>
    <name type="synonym">Tardigrade</name>
    <dbReference type="NCBI Taxonomy" id="947166"/>
    <lineage>
        <taxon>Eukaryota</taxon>
        <taxon>Metazoa</taxon>
        <taxon>Ecdysozoa</taxon>
        <taxon>Tardigrada</taxon>
        <taxon>Eutardigrada</taxon>
        <taxon>Parachela</taxon>
        <taxon>Hypsibioidea</taxon>
        <taxon>Ramazzottiidae</taxon>
        <taxon>Ramazzottius</taxon>
    </lineage>
</organism>
<comment type="similarity">
    <text evidence="2 9">Belongs to the dicarboxylate/amino acid:cation symporter (DAACS) (TC 2.A.23) family.</text>
</comment>
<feature type="transmembrane region" description="Helical" evidence="9">
    <location>
        <begin position="299"/>
        <end position="320"/>
    </location>
</feature>
<keyword evidence="4 9" id="KW-0812">Transmembrane</keyword>
<evidence type="ECO:0000313" key="11">
    <source>
        <dbReference type="Proteomes" id="UP000186922"/>
    </source>
</evidence>
<evidence type="ECO:0000256" key="8">
    <source>
        <dbReference type="ARBA" id="ARBA00023180"/>
    </source>
</evidence>
<dbReference type="InterPro" id="IPR036458">
    <property type="entry name" value="Na:dicarbo_symporter_sf"/>
</dbReference>
<feature type="transmembrane region" description="Helical" evidence="9">
    <location>
        <begin position="259"/>
        <end position="278"/>
    </location>
</feature>
<feature type="transmembrane region" description="Helical" evidence="9">
    <location>
        <begin position="332"/>
        <end position="358"/>
    </location>
</feature>
<dbReference type="InterPro" id="IPR018107">
    <property type="entry name" value="Na-dicarboxylate_symporter_CS"/>
</dbReference>
<dbReference type="InterPro" id="IPR050746">
    <property type="entry name" value="DAACS"/>
</dbReference>
<dbReference type="Gene3D" id="1.10.3860.10">
    <property type="entry name" value="Sodium:dicarboxylate symporter"/>
    <property type="match status" value="1"/>
</dbReference>
<evidence type="ECO:0000256" key="7">
    <source>
        <dbReference type="ARBA" id="ARBA00023136"/>
    </source>
</evidence>
<dbReference type="GO" id="GO:0005886">
    <property type="term" value="C:plasma membrane"/>
    <property type="evidence" value="ECO:0007669"/>
    <property type="project" value="TreeGrafter"/>
</dbReference>
<dbReference type="InterPro" id="IPR001991">
    <property type="entry name" value="Na-dicarboxylate_symporter"/>
</dbReference>
<dbReference type="AlphaFoldDB" id="A0A1D1US42"/>
<feature type="transmembrane region" description="Helical" evidence="9">
    <location>
        <begin position="69"/>
        <end position="87"/>
    </location>
</feature>
<feature type="transmembrane region" description="Helical" evidence="9">
    <location>
        <begin position="143"/>
        <end position="165"/>
    </location>
</feature>
<sequence>MAHLNNKATHFDTDEPVGEVLELHSKDVEPHDPRIRQSPAQYIRSLPKRLQNGCTKDCWFGALRANLKVLLLIVAIFAGTALGFGLRAHGFHEDPRKVMYVSFVGDIFLNMLKIVILPLIVSSLVAGLAALESATSGKIGLRAVVYYFTTTFMAVILGIILVSVIRPGDVKQYYANGTQIVVPASASSHEPITTPDTFLDLIRNMFPPNLVGATFQQYKTVLKVPEGVNVSFMQAEAANRSELPDYSKFIITGKTIDGINIMGLVVFSIIFGITISRLGEKGKAMKLFFESLNEITMSIVGTIMWLAPLGITFLVAGQVLKVQDFKAMLEQLGMYFMTVLTGLLIHAFIVLPLIYVAFTRKNPFKIIGACLQAFATGFATSSSSATLPLTMQCVEDYGVDPRISRFVLPIGSTINMDGTALYEAVACLFIAQTQNVPMDFGKIIAVSVTATAAAIGAAGVPQAGLVTMVMVLDAVGLDAKFVTMILAIDWFLDRIRTTVNILGDVIGCGIVQHMSRDFLAKMDEEQRLKRRASRAMRIQEVLEDDTTHALLPRLNDLGAGLNSTTETVIVVH</sequence>
<feature type="transmembrane region" description="Helical" evidence="9">
    <location>
        <begin position="107"/>
        <end position="131"/>
    </location>
</feature>
<dbReference type="GO" id="GO:0015175">
    <property type="term" value="F:neutral L-amino acid transmembrane transporter activity"/>
    <property type="evidence" value="ECO:0007669"/>
    <property type="project" value="TreeGrafter"/>
</dbReference>
<evidence type="ECO:0000256" key="5">
    <source>
        <dbReference type="ARBA" id="ARBA00022847"/>
    </source>
</evidence>
<dbReference type="Pfam" id="PF00375">
    <property type="entry name" value="SDF"/>
    <property type="match status" value="1"/>
</dbReference>
<accession>A0A1D1US42</accession>
<name>A0A1D1US42_RAMVA</name>
<reference evidence="10 11" key="1">
    <citation type="journal article" date="2016" name="Nat. Commun.">
        <title>Extremotolerant tardigrade genome and improved radiotolerance of human cultured cells by tardigrade-unique protein.</title>
        <authorList>
            <person name="Hashimoto T."/>
            <person name="Horikawa D.D."/>
            <person name="Saito Y."/>
            <person name="Kuwahara H."/>
            <person name="Kozuka-Hata H."/>
            <person name="Shin-I T."/>
            <person name="Minakuchi Y."/>
            <person name="Ohishi K."/>
            <person name="Motoyama A."/>
            <person name="Aizu T."/>
            <person name="Enomoto A."/>
            <person name="Kondo K."/>
            <person name="Tanaka S."/>
            <person name="Hara Y."/>
            <person name="Koshikawa S."/>
            <person name="Sagara H."/>
            <person name="Miura T."/>
            <person name="Yokobori S."/>
            <person name="Miyagawa K."/>
            <person name="Suzuki Y."/>
            <person name="Kubo T."/>
            <person name="Oyama M."/>
            <person name="Kohara Y."/>
            <person name="Fujiyama A."/>
            <person name="Arakawa K."/>
            <person name="Katayama T."/>
            <person name="Toyoda A."/>
            <person name="Kunieda T."/>
        </authorList>
    </citation>
    <scope>NUCLEOTIDE SEQUENCE [LARGE SCALE GENOMIC DNA]</scope>
    <source>
        <strain evidence="10 11">YOKOZUNA-1</strain>
    </source>
</reference>
<proteinExistence type="inferred from homology"/>
<evidence type="ECO:0000256" key="6">
    <source>
        <dbReference type="ARBA" id="ARBA00022989"/>
    </source>
</evidence>
<dbReference type="PRINTS" id="PR00173">
    <property type="entry name" value="EDTRNSPORT"/>
</dbReference>
<evidence type="ECO:0000313" key="10">
    <source>
        <dbReference type="EMBL" id="GAU91215.1"/>
    </source>
</evidence>
<gene>
    <name evidence="10" type="primary">RvY_03517-1</name>
    <name evidence="10" type="synonym">RvY_03517.1</name>
    <name evidence="10" type="ORF">RvY_03517</name>
</gene>
<evidence type="ECO:0000256" key="9">
    <source>
        <dbReference type="RuleBase" id="RU361216"/>
    </source>
</evidence>
<keyword evidence="3 9" id="KW-0813">Transport</keyword>